<evidence type="ECO:0000256" key="13">
    <source>
        <dbReference type="ARBA" id="ARBA00047343"/>
    </source>
</evidence>
<evidence type="ECO:0000256" key="7">
    <source>
        <dbReference type="ARBA" id="ARBA00022695"/>
    </source>
</evidence>
<feature type="domain" description="Alpha-D-phosphohexomutase alpha/beta/alpha" evidence="17">
    <location>
        <begin position="681"/>
        <end position="783"/>
    </location>
</feature>
<dbReference type="Pfam" id="PF22640">
    <property type="entry name" value="ManC_GMP_beta-helix"/>
    <property type="match status" value="1"/>
</dbReference>
<dbReference type="InterPro" id="IPR049577">
    <property type="entry name" value="GMPP_N"/>
</dbReference>
<evidence type="ECO:0000256" key="8">
    <source>
        <dbReference type="ARBA" id="ARBA00022723"/>
    </source>
</evidence>
<evidence type="ECO:0000256" key="2">
    <source>
        <dbReference type="ARBA" id="ARBA00006115"/>
    </source>
</evidence>
<dbReference type="SUPFAM" id="SSF53448">
    <property type="entry name" value="Nucleotide-diphospho-sugar transferases"/>
    <property type="match status" value="1"/>
</dbReference>
<proteinExistence type="inferred from homology"/>
<feature type="domain" description="MannoseP isomerase/GMP-like beta-helix" evidence="19">
    <location>
        <begin position="289"/>
        <end position="343"/>
    </location>
</feature>
<dbReference type="InterPro" id="IPR005844">
    <property type="entry name" value="A-D-PHexomutase_a/b/a-I"/>
</dbReference>
<keyword evidence="7" id="KW-0548">Nucleotidyltransferase</keyword>
<protein>
    <recommendedName>
        <fullName evidence="4">mannose-1-phosphate guanylyltransferase</fullName>
        <ecNumber evidence="4">2.7.7.13</ecNumber>
    </recommendedName>
</protein>
<organism evidence="20">
    <name type="scientific">anaerobic digester metagenome</name>
    <dbReference type="NCBI Taxonomy" id="1263854"/>
    <lineage>
        <taxon>unclassified sequences</taxon>
        <taxon>metagenomes</taxon>
        <taxon>ecological metagenomes</taxon>
    </lineage>
</organism>
<comment type="similarity">
    <text evidence="3">Belongs to the phosphohexose mutase family.</text>
</comment>
<evidence type="ECO:0000259" key="16">
    <source>
        <dbReference type="Pfam" id="PF02878"/>
    </source>
</evidence>
<dbReference type="EMBL" id="CAADRN010000217">
    <property type="protein sequence ID" value="VFU15277.1"/>
    <property type="molecule type" value="Genomic_DNA"/>
</dbReference>
<evidence type="ECO:0000256" key="10">
    <source>
        <dbReference type="ARBA" id="ARBA00022842"/>
    </source>
</evidence>
<dbReference type="SUPFAM" id="SSF51182">
    <property type="entry name" value="RmlC-like cupins"/>
    <property type="match status" value="1"/>
</dbReference>
<dbReference type="AlphaFoldDB" id="A0A485M266"/>
<feature type="domain" description="Alpha-D-phosphohexomutase alpha/beta/alpha" evidence="16">
    <location>
        <begin position="511"/>
        <end position="647"/>
    </location>
</feature>
<dbReference type="GO" id="GO:0000287">
    <property type="term" value="F:magnesium ion binding"/>
    <property type="evidence" value="ECO:0007669"/>
    <property type="project" value="InterPro"/>
</dbReference>
<comment type="similarity">
    <text evidence="2">Belongs to the mannose-6-phosphate isomerase type 2 family.</text>
</comment>
<dbReference type="InterPro" id="IPR005835">
    <property type="entry name" value="NTP_transferase_dom"/>
</dbReference>
<evidence type="ECO:0000256" key="4">
    <source>
        <dbReference type="ARBA" id="ARBA00012387"/>
    </source>
</evidence>
<dbReference type="InterPro" id="IPR036900">
    <property type="entry name" value="A-D-PHexomutase_C_sf"/>
</dbReference>
<dbReference type="SUPFAM" id="SSF55957">
    <property type="entry name" value="Phosphoglucomutase, C-terminal domain"/>
    <property type="match status" value="1"/>
</dbReference>
<dbReference type="PANTHER" id="PTHR45745:SF1">
    <property type="entry name" value="PHOSPHOGLUCOMUTASE 2B-RELATED"/>
    <property type="match status" value="1"/>
</dbReference>
<dbReference type="InterPro" id="IPR054566">
    <property type="entry name" value="ManC/GMP-like_b-helix"/>
</dbReference>
<evidence type="ECO:0000259" key="18">
    <source>
        <dbReference type="Pfam" id="PF02880"/>
    </source>
</evidence>
<dbReference type="InterPro" id="IPR014710">
    <property type="entry name" value="RmlC-like_jellyroll"/>
</dbReference>
<evidence type="ECO:0000256" key="5">
    <source>
        <dbReference type="ARBA" id="ARBA00022553"/>
    </source>
</evidence>
<dbReference type="Gene3D" id="3.90.550.10">
    <property type="entry name" value="Spore Coat Polysaccharide Biosynthesis Protein SpsA, Chain A"/>
    <property type="match status" value="1"/>
</dbReference>
<reference evidence="20" key="1">
    <citation type="submission" date="2019-03" db="EMBL/GenBank/DDBJ databases">
        <authorList>
            <person name="Hao L."/>
        </authorList>
    </citation>
    <scope>NUCLEOTIDE SEQUENCE</scope>
</reference>
<evidence type="ECO:0000256" key="11">
    <source>
        <dbReference type="ARBA" id="ARBA00023134"/>
    </source>
</evidence>
<dbReference type="NCBIfam" id="TIGR01479">
    <property type="entry name" value="GMP_PMI"/>
    <property type="match status" value="1"/>
</dbReference>
<evidence type="ECO:0000256" key="1">
    <source>
        <dbReference type="ARBA" id="ARBA00001946"/>
    </source>
</evidence>
<comment type="catalytic activity">
    <reaction evidence="13">
        <text>alpha-D-mannose 1-phosphate + GTP + H(+) = GDP-alpha-D-mannose + diphosphate</text>
        <dbReference type="Rhea" id="RHEA:15229"/>
        <dbReference type="ChEBI" id="CHEBI:15378"/>
        <dbReference type="ChEBI" id="CHEBI:33019"/>
        <dbReference type="ChEBI" id="CHEBI:37565"/>
        <dbReference type="ChEBI" id="CHEBI:57527"/>
        <dbReference type="ChEBI" id="CHEBI:58409"/>
        <dbReference type="EC" id="2.7.7.13"/>
    </reaction>
</comment>
<feature type="domain" description="Mannose-6-phosphate isomerase type II C-terminal" evidence="15">
    <location>
        <begin position="350"/>
        <end position="461"/>
    </location>
</feature>
<dbReference type="GO" id="GO:0008973">
    <property type="term" value="F:phosphopentomutase activity"/>
    <property type="evidence" value="ECO:0007669"/>
    <property type="project" value="TreeGrafter"/>
</dbReference>
<evidence type="ECO:0000256" key="12">
    <source>
        <dbReference type="ARBA" id="ARBA00023235"/>
    </source>
</evidence>
<comment type="cofactor">
    <cofactor evidence="1">
        <name>Mg(2+)</name>
        <dbReference type="ChEBI" id="CHEBI:18420"/>
    </cofactor>
</comment>
<dbReference type="PRINTS" id="PR00509">
    <property type="entry name" value="PGMPMM"/>
</dbReference>
<dbReference type="InterPro" id="IPR016055">
    <property type="entry name" value="A-D-PHexomutase_a/b/a-I/II/III"/>
</dbReference>
<dbReference type="InterPro" id="IPR006375">
    <property type="entry name" value="Man1P_GuaTrfase/Man6P_Isoase"/>
</dbReference>
<dbReference type="InterPro" id="IPR011051">
    <property type="entry name" value="RmlC_Cupin_sf"/>
</dbReference>
<evidence type="ECO:0000313" key="20">
    <source>
        <dbReference type="EMBL" id="VFU15277.1"/>
    </source>
</evidence>
<keyword evidence="6" id="KW-0808">Transferase</keyword>
<gene>
    <name evidence="20" type="ORF">SCFA_2940002</name>
</gene>
<sequence>MYAVILAGGSGTRLWPLSRLQFPKQFINLTDNGNSLFQETIARVKTVIPENRIIIVAHSEQEDDIKYQLDQMGLKEVTLLKETRALNTAPAIGLAARYLASISAEDEDPIMAVLPSDHVITPRQDFAEIIDKGRRAAAAYGLVTFGIKPDHPATGYGYILCGRQLDERTFKVEKFVEKPELALAEEYIKDKRYLWNSGMFVFNVRELMAQYRRYLPALAAGLDKIDYRHFSNLEQVYNSFDSVSIDYGLLEKTTDAVVVPADINWSDVGSWDAVYKISPKDADGNCLRGRIISVDTHNTLAFSPKHLVGLIGVEDTVVIATEDAVLVCPREKSQEVKSLVDRLEAEGAPECIVHPTVHRPWGSFTVLADQDTYKVKKIAVNPGSRLSLQSHRRRSEHWLVAGGQALVTVNGEKKLLPEGTHIFIPVNARHRLENPGKEPLEIIEIQQGDYLGEDDIVRYEDDYGRSGSKTPEQAYRQWLDSELIDPATKQELLEIENNPTAIRERFGSELVFGTGGLRGIIGAGLNRMNIYVVRRATQGLADYINKHYPKNSRKQVVIAYDTRHCSREFAQAAALVLAANGIKALIFDDARPTPLLSFAVRELKCAAGIVITASHNPPQYNGYKVYGPDGGQAVSPFIDQVAEAIAAVDIFRDVRTISQQEAEARGLLETVSPRIDELYLAQVASLSLSRPKQKLKVVFSPLHGTGSCFIPELLKQSGYVDLFPVEAQMVADADFPTVRVPNPEDRQSFAMALDLAVQKKADLVMATDPDCDRLGCAVKDERGDYHLLTGNQIGALLVEYLLGRLKEKGELPPNGAIIKTIVSNELGMKIAASYGIETVETLTGFKFIGEKIKEFEATNSFDFLFGYEESYGYLAGTFVRDKDANIAGLLMAEMAAYYKERGQSLLQVLENLHQRFGYFKDELISLELKDEATADKLMAAFDRQPPQIEGMQIAEKRDYYRGISRDTINSTTRKLTLPRSKVLYYRFSDDSWFCIRPSGTEPIIKFYLSAVGANNKEAEDKLTKLKNTVMESCKLIHV</sequence>
<keyword evidence="10" id="KW-0460">Magnesium</keyword>
<dbReference type="PROSITE" id="PS00710">
    <property type="entry name" value="PGM_PMM"/>
    <property type="match status" value="1"/>
</dbReference>
<dbReference type="InterPro" id="IPR005846">
    <property type="entry name" value="A-D-PHexomutase_a/b/a-III"/>
</dbReference>
<dbReference type="CDD" id="cd02509">
    <property type="entry name" value="GDP-M1P_Guanylyltransferase"/>
    <property type="match status" value="1"/>
</dbReference>
<dbReference type="Gene3D" id="2.60.120.10">
    <property type="entry name" value="Jelly Rolls"/>
    <property type="match status" value="1"/>
</dbReference>
<dbReference type="Pfam" id="PF02880">
    <property type="entry name" value="PGM_PMM_III"/>
    <property type="match status" value="1"/>
</dbReference>
<dbReference type="Pfam" id="PF02879">
    <property type="entry name" value="PGM_PMM_II"/>
    <property type="match status" value="1"/>
</dbReference>
<dbReference type="CDD" id="cd05799">
    <property type="entry name" value="PGM2"/>
    <property type="match status" value="1"/>
</dbReference>
<feature type="domain" description="Nucleotidyl transferase" evidence="14">
    <location>
        <begin position="3"/>
        <end position="282"/>
    </location>
</feature>
<dbReference type="InterPro" id="IPR001538">
    <property type="entry name" value="Man6P_isomerase-2_C"/>
</dbReference>
<evidence type="ECO:0000256" key="9">
    <source>
        <dbReference type="ARBA" id="ARBA00022741"/>
    </source>
</evidence>
<dbReference type="InterPro" id="IPR005841">
    <property type="entry name" value="Alpha-D-phosphohexomutase_SF"/>
</dbReference>
<keyword evidence="8" id="KW-0479">Metal-binding</keyword>
<feature type="domain" description="Alpha-D-phosphohexomutase alpha/beta/alpha" evidence="18">
    <location>
        <begin position="790"/>
        <end position="915"/>
    </location>
</feature>
<dbReference type="Pfam" id="PF01050">
    <property type="entry name" value="MannoseP_isomer"/>
    <property type="match status" value="1"/>
</dbReference>
<dbReference type="Gene3D" id="3.30.310.50">
    <property type="entry name" value="Alpha-D-phosphohexomutase, C-terminal domain"/>
    <property type="match status" value="1"/>
</dbReference>
<dbReference type="GO" id="GO:0000271">
    <property type="term" value="P:polysaccharide biosynthetic process"/>
    <property type="evidence" value="ECO:0007669"/>
    <property type="project" value="InterPro"/>
</dbReference>
<dbReference type="Gene3D" id="3.40.120.10">
    <property type="entry name" value="Alpha-D-Glucose-1,6-Bisphosphate, subunit A, domain 3"/>
    <property type="match status" value="3"/>
</dbReference>
<keyword evidence="5" id="KW-0597">Phosphoprotein</keyword>
<dbReference type="EC" id="2.7.7.13" evidence="4"/>
<dbReference type="InterPro" id="IPR005845">
    <property type="entry name" value="A-D-PHexomutase_a/b/a-II"/>
</dbReference>
<dbReference type="InterPro" id="IPR029044">
    <property type="entry name" value="Nucleotide-diphossugar_trans"/>
</dbReference>
<dbReference type="GO" id="GO:0006166">
    <property type="term" value="P:purine ribonucleoside salvage"/>
    <property type="evidence" value="ECO:0007669"/>
    <property type="project" value="TreeGrafter"/>
</dbReference>
<dbReference type="PANTHER" id="PTHR45745">
    <property type="entry name" value="PHOSPHOMANNOMUTASE 45A"/>
    <property type="match status" value="1"/>
</dbReference>
<dbReference type="Pfam" id="PF00483">
    <property type="entry name" value="NTP_transferase"/>
    <property type="match status" value="1"/>
</dbReference>
<dbReference type="GO" id="GO:0005525">
    <property type="term" value="F:GTP binding"/>
    <property type="evidence" value="ECO:0007669"/>
    <property type="project" value="UniProtKB-KW"/>
</dbReference>
<keyword evidence="11" id="KW-0342">GTP-binding</keyword>
<evidence type="ECO:0000256" key="6">
    <source>
        <dbReference type="ARBA" id="ARBA00022679"/>
    </source>
</evidence>
<dbReference type="CDD" id="cd02213">
    <property type="entry name" value="cupin_PMI_typeII_C"/>
    <property type="match status" value="1"/>
</dbReference>
<dbReference type="Pfam" id="PF02878">
    <property type="entry name" value="PGM_PMM_I"/>
    <property type="match status" value="1"/>
</dbReference>
<evidence type="ECO:0000256" key="3">
    <source>
        <dbReference type="ARBA" id="ARBA00010231"/>
    </source>
</evidence>
<evidence type="ECO:0000259" key="14">
    <source>
        <dbReference type="Pfam" id="PF00483"/>
    </source>
</evidence>
<evidence type="ECO:0000259" key="17">
    <source>
        <dbReference type="Pfam" id="PF02879"/>
    </source>
</evidence>
<dbReference type="InterPro" id="IPR016066">
    <property type="entry name" value="A-D-PHexomutase_CS"/>
</dbReference>
<keyword evidence="9" id="KW-0547">Nucleotide-binding</keyword>
<name>A0A485M266_9ZZZZ</name>
<dbReference type="FunFam" id="3.90.550.10:FF:000046">
    <property type="entry name" value="Mannose-1-phosphate guanylyltransferase (GDP)"/>
    <property type="match status" value="1"/>
</dbReference>
<keyword evidence="12 20" id="KW-0413">Isomerase</keyword>
<dbReference type="SUPFAM" id="SSF53738">
    <property type="entry name" value="Phosphoglucomutase, first 3 domains"/>
    <property type="match status" value="3"/>
</dbReference>
<dbReference type="GO" id="GO:0004475">
    <property type="term" value="F:mannose-1-phosphate guanylyltransferase (GTP) activity"/>
    <property type="evidence" value="ECO:0007669"/>
    <property type="project" value="UniProtKB-EC"/>
</dbReference>
<evidence type="ECO:0000259" key="15">
    <source>
        <dbReference type="Pfam" id="PF01050"/>
    </source>
</evidence>
<evidence type="ECO:0000259" key="19">
    <source>
        <dbReference type="Pfam" id="PF22640"/>
    </source>
</evidence>
<accession>A0A485M266</accession>